<gene>
    <name evidence="2" type="ORF">PGQ11_009255</name>
</gene>
<feature type="region of interest" description="Disordered" evidence="1">
    <location>
        <begin position="93"/>
        <end position="196"/>
    </location>
</feature>
<feature type="compositionally biased region" description="Basic residues" evidence="1">
    <location>
        <begin position="109"/>
        <end position="120"/>
    </location>
</feature>
<evidence type="ECO:0000313" key="3">
    <source>
        <dbReference type="Proteomes" id="UP001390339"/>
    </source>
</evidence>
<feature type="compositionally biased region" description="Polar residues" evidence="1">
    <location>
        <begin position="274"/>
        <end position="285"/>
    </location>
</feature>
<evidence type="ECO:0000313" key="2">
    <source>
        <dbReference type="EMBL" id="KAK8863020.1"/>
    </source>
</evidence>
<feature type="compositionally biased region" description="Acidic residues" evidence="1">
    <location>
        <begin position="134"/>
        <end position="150"/>
    </location>
</feature>
<proteinExistence type="predicted"/>
<dbReference type="Proteomes" id="UP001390339">
    <property type="component" value="Unassembled WGS sequence"/>
</dbReference>
<name>A0ABR2IHH3_9PEZI</name>
<sequence>MVGQGKVARFNWSEAARTDLLLSIVRHANPSQEQWIAIIEDTSAKGYPFNANAAQQHLMKLRKKDDIKTGKTVEKLDTSRTAYEMAMQEEAYAASGNAGAGRSPASGGRRAKRGPYKKRGAAASKQGSKKGNAESDDAPSDDCADVDNDSDTAPPPAKKARKSRATANAKREGVADADDKERAAPATAANSPVNSGMTGAMSYGIPPHANWAAHENGHADGLATAHPFSGYGRATTLAPNPEWVPPFASGNFLAPAATAYQPAHGYTRGPAQPTLPNQSNHSTADTADHDNGAAPVYSSVDSQSRARTEAPDPAFSDSVEAQINGEAATAKAPMWWEVDEA</sequence>
<feature type="compositionally biased region" description="Low complexity" evidence="1">
    <location>
        <begin position="93"/>
        <end position="108"/>
    </location>
</feature>
<evidence type="ECO:0000256" key="1">
    <source>
        <dbReference type="SAM" id="MobiDB-lite"/>
    </source>
</evidence>
<accession>A0ABR2IHH3</accession>
<dbReference type="EMBL" id="JAPCWZ010000005">
    <property type="protein sequence ID" value="KAK8863020.1"/>
    <property type="molecule type" value="Genomic_DNA"/>
</dbReference>
<comment type="caution">
    <text evidence="2">The sequence shown here is derived from an EMBL/GenBank/DDBJ whole genome shotgun (WGS) entry which is preliminary data.</text>
</comment>
<feature type="compositionally biased region" description="Basic and acidic residues" evidence="1">
    <location>
        <begin position="169"/>
        <end position="183"/>
    </location>
</feature>
<feature type="region of interest" description="Disordered" evidence="1">
    <location>
        <begin position="263"/>
        <end position="341"/>
    </location>
</feature>
<keyword evidence="3" id="KW-1185">Reference proteome</keyword>
<organism evidence="2 3">
    <name type="scientific">Apiospora arundinis</name>
    <dbReference type="NCBI Taxonomy" id="335852"/>
    <lineage>
        <taxon>Eukaryota</taxon>
        <taxon>Fungi</taxon>
        <taxon>Dikarya</taxon>
        <taxon>Ascomycota</taxon>
        <taxon>Pezizomycotina</taxon>
        <taxon>Sordariomycetes</taxon>
        <taxon>Xylariomycetidae</taxon>
        <taxon>Amphisphaeriales</taxon>
        <taxon>Apiosporaceae</taxon>
        <taxon>Apiospora</taxon>
    </lineage>
</organism>
<protein>
    <submittedName>
        <fullName evidence="2">Uncharacterized protein</fullName>
    </submittedName>
</protein>
<reference evidence="2 3" key="1">
    <citation type="journal article" date="2024" name="IMA Fungus">
        <title>Apiospora arundinis, a panoply of carbohydrate-active enzymes and secondary metabolites.</title>
        <authorList>
            <person name="Sorensen T."/>
            <person name="Petersen C."/>
            <person name="Muurmann A.T."/>
            <person name="Christiansen J.V."/>
            <person name="Brundto M.L."/>
            <person name="Overgaard C.K."/>
            <person name="Boysen A.T."/>
            <person name="Wollenberg R.D."/>
            <person name="Larsen T.O."/>
            <person name="Sorensen J.L."/>
            <person name="Nielsen K.L."/>
            <person name="Sondergaard T.E."/>
        </authorList>
    </citation>
    <scope>NUCLEOTIDE SEQUENCE [LARGE SCALE GENOMIC DNA]</scope>
    <source>
        <strain evidence="2 3">AAU 773</strain>
    </source>
</reference>